<feature type="compositionally biased region" description="Basic and acidic residues" evidence="1">
    <location>
        <begin position="259"/>
        <end position="317"/>
    </location>
</feature>
<sequence>MTTTPIKTRILILSDTHAALPQGYQPETQVDPDPSFDPVAQTRRDHQSPQQQSNKNEEAETLPFSHPLPRADVLLHCGDLTMNGSIEQHARALRLIKSVDADLKIVIPGNHDITLDRPYYENHPTLHASWAKYSPETLDMIRDMYVGQEARSAGIRYLEEGVGEYVLENGARLGVYASAYQPEFWCWAFGYEREVDRYNPTKRTGVEEGKEEESTKLKTKTKDDYDSGSGSGSSADQDEKPKNPVPDFNPDYYNYNHTTEYRRDAERDRIGSRRGGDSDAEELAGRSRREDRDGHVDWRKSKGQDEPGQNEDGHIRTEAAVTVTSTATDSTDIDKHDMNREDEDEDENEDEDEEGKRKRIGIDIMLTHGPPQGILDYTSTGQHVGCDHLRKAVQRCRPQVHCFGHIHEARGAVRKRWHVEDDNVSETSVTPSSELAQTQTETQTQTQTETQTQTQANCRHSYIDAVDLQSKFGQETLFVNASIMDLQYKPSHAPWVVDLMLPPAASSTTTTTTTTES</sequence>
<dbReference type="GeneID" id="19162626"/>
<feature type="compositionally biased region" description="Acidic residues" evidence="1">
    <location>
        <begin position="340"/>
        <end position="353"/>
    </location>
</feature>
<feature type="compositionally biased region" description="Polar residues" evidence="1">
    <location>
        <begin position="425"/>
        <end position="436"/>
    </location>
</feature>
<feature type="region of interest" description="Disordered" evidence="1">
    <location>
        <begin position="202"/>
        <end position="358"/>
    </location>
</feature>
<organism evidence="3 4">
    <name type="scientific">Capronia coronata CBS 617.96</name>
    <dbReference type="NCBI Taxonomy" id="1182541"/>
    <lineage>
        <taxon>Eukaryota</taxon>
        <taxon>Fungi</taxon>
        <taxon>Dikarya</taxon>
        <taxon>Ascomycota</taxon>
        <taxon>Pezizomycotina</taxon>
        <taxon>Eurotiomycetes</taxon>
        <taxon>Chaetothyriomycetidae</taxon>
        <taxon>Chaetothyriales</taxon>
        <taxon>Herpotrichiellaceae</taxon>
        <taxon>Capronia</taxon>
    </lineage>
</organism>
<feature type="domain" description="Calcineurin-like phosphoesterase" evidence="2">
    <location>
        <begin position="328"/>
        <end position="408"/>
    </location>
</feature>
<feature type="compositionally biased region" description="Basic and acidic residues" evidence="1">
    <location>
        <begin position="202"/>
        <end position="225"/>
    </location>
</feature>
<name>W9XXJ8_9EURO</name>
<dbReference type="InterPro" id="IPR029052">
    <property type="entry name" value="Metallo-depent_PP-like"/>
</dbReference>
<accession>W9XXJ8</accession>
<feature type="region of interest" description="Disordered" evidence="1">
    <location>
        <begin position="23"/>
        <end position="65"/>
    </location>
</feature>
<dbReference type="EMBL" id="AMWN01000007">
    <property type="protein sequence ID" value="EXJ81706.1"/>
    <property type="molecule type" value="Genomic_DNA"/>
</dbReference>
<proteinExistence type="predicted"/>
<evidence type="ECO:0000313" key="4">
    <source>
        <dbReference type="Proteomes" id="UP000019484"/>
    </source>
</evidence>
<protein>
    <recommendedName>
        <fullName evidence="2">Calcineurin-like phosphoesterase domain-containing protein</fullName>
    </recommendedName>
</protein>
<reference evidence="3 4" key="1">
    <citation type="submission" date="2013-03" db="EMBL/GenBank/DDBJ databases">
        <title>The Genome Sequence of Capronia coronata CBS 617.96.</title>
        <authorList>
            <consortium name="The Broad Institute Genomics Platform"/>
            <person name="Cuomo C."/>
            <person name="de Hoog S."/>
            <person name="Gorbushina A."/>
            <person name="Walker B."/>
            <person name="Young S.K."/>
            <person name="Zeng Q."/>
            <person name="Gargeya S."/>
            <person name="Fitzgerald M."/>
            <person name="Haas B."/>
            <person name="Abouelleil A."/>
            <person name="Allen A.W."/>
            <person name="Alvarado L."/>
            <person name="Arachchi H.M."/>
            <person name="Berlin A.M."/>
            <person name="Chapman S.B."/>
            <person name="Gainer-Dewar J."/>
            <person name="Goldberg J."/>
            <person name="Griggs A."/>
            <person name="Gujja S."/>
            <person name="Hansen M."/>
            <person name="Howarth C."/>
            <person name="Imamovic A."/>
            <person name="Ireland A."/>
            <person name="Larimer J."/>
            <person name="McCowan C."/>
            <person name="Murphy C."/>
            <person name="Pearson M."/>
            <person name="Poon T.W."/>
            <person name="Priest M."/>
            <person name="Roberts A."/>
            <person name="Saif S."/>
            <person name="Shea T."/>
            <person name="Sisk P."/>
            <person name="Sykes S."/>
            <person name="Wortman J."/>
            <person name="Nusbaum C."/>
            <person name="Birren B."/>
        </authorList>
    </citation>
    <scope>NUCLEOTIDE SEQUENCE [LARGE SCALE GENOMIC DNA]</scope>
    <source>
        <strain evidence="3 4">CBS 617.96</strain>
    </source>
</reference>
<gene>
    <name evidence="3" type="ORF">A1O1_07771</name>
</gene>
<dbReference type="HOGENOM" id="CLU_041441_2_1_1"/>
<dbReference type="InterPro" id="IPR004843">
    <property type="entry name" value="Calcineurin-like_PHP"/>
</dbReference>
<dbReference type="Pfam" id="PF00149">
    <property type="entry name" value="Metallophos"/>
    <property type="match status" value="2"/>
</dbReference>
<evidence type="ECO:0000259" key="2">
    <source>
        <dbReference type="Pfam" id="PF00149"/>
    </source>
</evidence>
<feature type="compositionally biased region" description="Low complexity" evidence="1">
    <location>
        <begin position="319"/>
        <end position="330"/>
    </location>
</feature>
<dbReference type="eggNOG" id="KOG3947">
    <property type="taxonomic scope" value="Eukaryota"/>
</dbReference>
<dbReference type="PANTHER" id="PTHR12905">
    <property type="entry name" value="METALLOPHOSPHOESTERASE"/>
    <property type="match status" value="1"/>
</dbReference>
<dbReference type="GO" id="GO:0016787">
    <property type="term" value="F:hydrolase activity"/>
    <property type="evidence" value="ECO:0007669"/>
    <property type="project" value="InterPro"/>
</dbReference>
<dbReference type="Gene3D" id="3.60.21.10">
    <property type="match status" value="2"/>
</dbReference>
<dbReference type="AlphaFoldDB" id="W9XXJ8"/>
<keyword evidence="4" id="KW-1185">Reference proteome</keyword>
<dbReference type="Proteomes" id="UP000019484">
    <property type="component" value="Unassembled WGS sequence"/>
</dbReference>
<evidence type="ECO:0000313" key="3">
    <source>
        <dbReference type="EMBL" id="EXJ81706.1"/>
    </source>
</evidence>
<dbReference type="InterPro" id="IPR051693">
    <property type="entry name" value="UPF0046_metallophosphoest"/>
</dbReference>
<dbReference type="OrthoDB" id="630188at2759"/>
<dbReference type="SUPFAM" id="SSF56300">
    <property type="entry name" value="Metallo-dependent phosphatases"/>
    <property type="match status" value="2"/>
</dbReference>
<evidence type="ECO:0000256" key="1">
    <source>
        <dbReference type="SAM" id="MobiDB-lite"/>
    </source>
</evidence>
<feature type="compositionally biased region" description="Low complexity" evidence="1">
    <location>
        <begin position="437"/>
        <end position="454"/>
    </location>
</feature>
<dbReference type="RefSeq" id="XP_007726827.1">
    <property type="nucleotide sequence ID" value="XM_007728637.1"/>
</dbReference>
<feature type="region of interest" description="Disordered" evidence="1">
    <location>
        <begin position="422"/>
        <end position="454"/>
    </location>
</feature>
<comment type="caution">
    <text evidence="3">The sequence shown here is derived from an EMBL/GenBank/DDBJ whole genome shotgun (WGS) entry which is preliminary data.</text>
</comment>
<feature type="domain" description="Calcineurin-like phosphoesterase" evidence="2">
    <location>
        <begin position="9"/>
        <end position="133"/>
    </location>
</feature>
<dbReference type="PANTHER" id="PTHR12905:SF0">
    <property type="entry name" value="CALCINEURIN-LIKE PHOSPHOESTERASE DOMAIN-CONTAINING PROTEIN"/>
    <property type="match status" value="1"/>
</dbReference>